<comment type="caution">
    <text evidence="2">The sequence shown here is derived from an EMBL/GenBank/DDBJ whole genome shotgun (WGS) entry which is preliminary data.</text>
</comment>
<evidence type="ECO:0000313" key="3">
    <source>
        <dbReference type="Proteomes" id="UP000708576"/>
    </source>
</evidence>
<reference evidence="2 3" key="1">
    <citation type="journal article" date="2015" name="Int. J. Syst. Evol. Microbiol.">
        <title>Carboxylicivirga linearis sp. nov., isolated from a sea cucumber culture pond.</title>
        <authorList>
            <person name="Wang F.Q."/>
            <person name="Zhou Y.X."/>
            <person name="Lin X.Z."/>
            <person name="Chen G.J."/>
            <person name="Du Z.J."/>
        </authorList>
    </citation>
    <scope>NUCLEOTIDE SEQUENCE [LARGE SCALE GENOMIC DNA]</scope>
    <source>
        <strain evidence="2 3">FB218</strain>
    </source>
</reference>
<organism evidence="2 3">
    <name type="scientific">Carboxylicivirga linearis</name>
    <dbReference type="NCBI Taxonomy" id="1628157"/>
    <lineage>
        <taxon>Bacteria</taxon>
        <taxon>Pseudomonadati</taxon>
        <taxon>Bacteroidota</taxon>
        <taxon>Bacteroidia</taxon>
        <taxon>Marinilabiliales</taxon>
        <taxon>Marinilabiliaceae</taxon>
        <taxon>Carboxylicivirga</taxon>
    </lineage>
</organism>
<keyword evidence="1" id="KW-0732">Signal</keyword>
<evidence type="ECO:0000256" key="1">
    <source>
        <dbReference type="SAM" id="SignalP"/>
    </source>
</evidence>
<accession>A0ABS5JZB7</accession>
<evidence type="ECO:0000313" key="2">
    <source>
        <dbReference type="EMBL" id="MBS2100206.1"/>
    </source>
</evidence>
<sequence length="325" mass="35143">MKKNLIYVATAFLLITTSINAQKNLPIDLLKGGMHDANLIGKEYLRPYGEMLGVNLNSGWYNSAKVHKLAGFDITISGTYTTAPSSKESFDVSKLSLEQLQAMNGQTIAPTMAGDKAREIAFAHQDVPQQELVTLNGSGMNTFVSPMVSGAVGLPFHTEIMGRFMPRVEYGDYGKAYMWGLGLKHSLKDYIPFIKRIPVLQVSALAAYTHFESKLGISGSVGSGNLETSADAYTGRLLIGANLPVVAFYSGIGYGNTKSTFDVVGDFNVGPTNEPETNPISLDYSTGNFDFNVGMRIRLAIFSIHADYTVGDYSAITAGVGINFR</sequence>
<proteinExistence type="predicted"/>
<evidence type="ECO:0008006" key="4">
    <source>
        <dbReference type="Google" id="ProtNLM"/>
    </source>
</evidence>
<dbReference type="EMBL" id="JAGUCO010000019">
    <property type="protein sequence ID" value="MBS2100206.1"/>
    <property type="molecule type" value="Genomic_DNA"/>
</dbReference>
<dbReference type="RefSeq" id="WP_212217613.1">
    <property type="nucleotide sequence ID" value="NZ_JAGUCO010000019.1"/>
</dbReference>
<feature type="chain" id="PRO_5046268488" description="Outer membrane protein beta-barrel domain-containing protein" evidence="1">
    <location>
        <begin position="22"/>
        <end position="325"/>
    </location>
</feature>
<gene>
    <name evidence="2" type="ORF">KEM10_18110</name>
</gene>
<dbReference type="InterPro" id="IPR046495">
    <property type="entry name" value="DUF6588"/>
</dbReference>
<dbReference type="Proteomes" id="UP000708576">
    <property type="component" value="Unassembled WGS sequence"/>
</dbReference>
<name>A0ABS5JZB7_9BACT</name>
<keyword evidence="3" id="KW-1185">Reference proteome</keyword>
<dbReference type="Pfam" id="PF20230">
    <property type="entry name" value="DUF6588"/>
    <property type="match status" value="1"/>
</dbReference>
<feature type="signal peptide" evidence="1">
    <location>
        <begin position="1"/>
        <end position="21"/>
    </location>
</feature>
<protein>
    <recommendedName>
        <fullName evidence="4">Outer membrane protein beta-barrel domain-containing protein</fullName>
    </recommendedName>
</protein>